<comment type="similarity">
    <text evidence="1">Belongs to the YciI family.</text>
</comment>
<dbReference type="EMBL" id="JADBEM010000001">
    <property type="protein sequence ID" value="MBE1606533.1"/>
    <property type="molecule type" value="Genomic_DNA"/>
</dbReference>
<feature type="domain" description="YCII-related" evidence="2">
    <location>
        <begin position="3"/>
        <end position="114"/>
    </location>
</feature>
<dbReference type="Pfam" id="PF03795">
    <property type="entry name" value="YCII"/>
    <property type="match status" value="1"/>
</dbReference>
<dbReference type="SUPFAM" id="SSF54909">
    <property type="entry name" value="Dimeric alpha+beta barrel"/>
    <property type="match status" value="1"/>
</dbReference>
<protein>
    <recommendedName>
        <fullName evidence="2">YCII-related domain-containing protein</fullName>
    </recommendedName>
</protein>
<evidence type="ECO:0000256" key="1">
    <source>
        <dbReference type="ARBA" id="ARBA00007689"/>
    </source>
</evidence>
<dbReference type="RefSeq" id="WP_192750641.1">
    <property type="nucleotide sequence ID" value="NZ_BAABJL010000147.1"/>
</dbReference>
<reference evidence="3" key="1">
    <citation type="submission" date="2020-10" db="EMBL/GenBank/DDBJ databases">
        <title>Sequencing the genomes of 1000 actinobacteria strains.</title>
        <authorList>
            <person name="Klenk H.-P."/>
        </authorList>
    </citation>
    <scope>NUCLEOTIDE SEQUENCE</scope>
    <source>
        <strain evidence="3">DSM 45354</strain>
    </source>
</reference>
<sequence>MAKYLVLIYGDEQKWDARTAEEEQANMEGHEAFRAAAGASVLGGHELESTTATTSLRADATGRLMVIDGPFAETKEVLGGYYVLDASDLDQAISLAGKLPEVHAGHSGVEIRPIREHG</sequence>
<dbReference type="PANTHER" id="PTHR35174">
    <property type="entry name" value="BLL7171 PROTEIN-RELATED"/>
    <property type="match status" value="1"/>
</dbReference>
<name>A0A927MWF6_9ACTN</name>
<evidence type="ECO:0000313" key="3">
    <source>
        <dbReference type="EMBL" id="MBE1606533.1"/>
    </source>
</evidence>
<dbReference type="PANTHER" id="PTHR35174:SF3">
    <property type="entry name" value="BLL7171 PROTEIN"/>
    <property type="match status" value="1"/>
</dbReference>
<organism evidence="3 4">
    <name type="scientific">Actinopolymorpha pittospori</name>
    <dbReference type="NCBI Taxonomy" id="648752"/>
    <lineage>
        <taxon>Bacteria</taxon>
        <taxon>Bacillati</taxon>
        <taxon>Actinomycetota</taxon>
        <taxon>Actinomycetes</taxon>
        <taxon>Propionibacteriales</taxon>
        <taxon>Actinopolymorphaceae</taxon>
        <taxon>Actinopolymorpha</taxon>
    </lineage>
</organism>
<dbReference type="AlphaFoldDB" id="A0A927MWF6"/>
<dbReference type="InterPro" id="IPR005545">
    <property type="entry name" value="YCII"/>
</dbReference>
<accession>A0A927MWF6</accession>
<evidence type="ECO:0000259" key="2">
    <source>
        <dbReference type="Pfam" id="PF03795"/>
    </source>
</evidence>
<dbReference type="InterPro" id="IPR011008">
    <property type="entry name" value="Dimeric_a/b-barrel"/>
</dbReference>
<dbReference type="Proteomes" id="UP000638648">
    <property type="component" value="Unassembled WGS sequence"/>
</dbReference>
<gene>
    <name evidence="3" type="ORF">HEB94_003381</name>
</gene>
<proteinExistence type="inferred from homology"/>
<keyword evidence="4" id="KW-1185">Reference proteome</keyword>
<dbReference type="Gene3D" id="3.30.70.1060">
    <property type="entry name" value="Dimeric alpha+beta barrel"/>
    <property type="match status" value="1"/>
</dbReference>
<comment type="caution">
    <text evidence="3">The sequence shown here is derived from an EMBL/GenBank/DDBJ whole genome shotgun (WGS) entry which is preliminary data.</text>
</comment>
<evidence type="ECO:0000313" key="4">
    <source>
        <dbReference type="Proteomes" id="UP000638648"/>
    </source>
</evidence>